<accession>A0A4R6TWR7</accession>
<dbReference type="Gene3D" id="1.10.10.60">
    <property type="entry name" value="Homeodomain-like"/>
    <property type="match status" value="2"/>
</dbReference>
<feature type="transmembrane region" description="Helical" evidence="4">
    <location>
        <begin position="300"/>
        <end position="324"/>
    </location>
</feature>
<dbReference type="RefSeq" id="WP_133581388.1">
    <property type="nucleotide sequence ID" value="NZ_SNYJ01000014.1"/>
</dbReference>
<dbReference type="PRINTS" id="PR00032">
    <property type="entry name" value="HTHARAC"/>
</dbReference>
<dbReference type="AlphaFoldDB" id="A0A4R6TWR7"/>
<evidence type="ECO:0000313" key="6">
    <source>
        <dbReference type="EMBL" id="TDQ37192.1"/>
    </source>
</evidence>
<dbReference type="Pfam" id="PF12833">
    <property type="entry name" value="HTH_18"/>
    <property type="match status" value="1"/>
</dbReference>
<dbReference type="InterPro" id="IPR018060">
    <property type="entry name" value="HTH_AraC"/>
</dbReference>
<keyword evidence="2" id="KW-0238">DNA-binding</keyword>
<dbReference type="EMBL" id="SNYJ01000014">
    <property type="protein sequence ID" value="TDQ37192.1"/>
    <property type="molecule type" value="Genomic_DNA"/>
</dbReference>
<feature type="domain" description="HTH araC/xylS-type" evidence="5">
    <location>
        <begin position="657"/>
        <end position="755"/>
    </location>
</feature>
<sequence>MKLVKKSKSVFYRLVFSFMILMLTATIFMGTASYMYYTRSFNEEIKRVQLQMISYVQTITNEHLIQNPLDLYLQLTMSSSKNNNLLLFLDEPLDGNHAHIQTIFNTLKEKRIGSSPMVDDIQVYYPSNELIISSTKGLKYVGSETASLSDFRWIQDPAIIESSSIQWHMNETNVSLIGTLPYIRSDEERAFVAIHLQKNVVSEWLETTFQETSGTMLIASPDGFIAMSSSLIESASYIRDHPMYVDHLKSTQTEGYFSMEIAGQEHQVAFSSLDLPGWKLFNFVPVEHFQQKSAAIQRTIFLLGIVTVIGGLIMSYIISGRLYGPLQRMLGRIRTLSISSEGSGASDEYREINQFIDTMSVKVEDLENTLNHNLPLMKSRLVEETLAGKIQHLEAWRERMEMLHQKEASGDWFVAVSFQLKQQTIQQMSVENQAFTTYRIKDYMEEKTPSGMHVFTSEHDQRIDAVVCSSIEQGDILHGWMNEVIAFAREQFRMNLAGAIGSWTTEVGKMKLSHAEALFYLGYAYFYPNQSVFTHNESTSLDTMLPATFFDEFSQALLKKQRKPLDKLMTRFFKRLTKPAASPSVLHQDIRDLLYTYYRTLKSIPLSTRDILPDHLMTTLVTHESVDEFIAVFNEVIELTLNYLEKKPEQAQNGTIEQVKKYCIDHLDQELSLHAVADIVHLSPRYVSRIFKQETELNFVDYVTNLRMQKAKQLLVESNSNVEQVANSVGYHNPAYFSKKFKEAFGVTPSKYRQTRGGEG</sequence>
<feature type="transmembrane region" description="Helical" evidence="4">
    <location>
        <begin position="12"/>
        <end position="37"/>
    </location>
</feature>
<evidence type="ECO:0000313" key="7">
    <source>
        <dbReference type="Proteomes" id="UP000295632"/>
    </source>
</evidence>
<keyword evidence="3" id="KW-0804">Transcription</keyword>
<dbReference type="OrthoDB" id="1975037at2"/>
<evidence type="ECO:0000256" key="2">
    <source>
        <dbReference type="ARBA" id="ARBA00023125"/>
    </source>
</evidence>
<dbReference type="SUPFAM" id="SSF46689">
    <property type="entry name" value="Homeodomain-like"/>
    <property type="match status" value="2"/>
</dbReference>
<dbReference type="GO" id="GO:0043565">
    <property type="term" value="F:sequence-specific DNA binding"/>
    <property type="evidence" value="ECO:0007669"/>
    <property type="project" value="InterPro"/>
</dbReference>
<evidence type="ECO:0000259" key="5">
    <source>
        <dbReference type="PROSITE" id="PS01124"/>
    </source>
</evidence>
<dbReference type="Proteomes" id="UP000295632">
    <property type="component" value="Unassembled WGS sequence"/>
</dbReference>
<keyword evidence="4" id="KW-0812">Transmembrane</keyword>
<evidence type="ECO:0000256" key="4">
    <source>
        <dbReference type="SAM" id="Phobius"/>
    </source>
</evidence>
<dbReference type="SMART" id="SM00342">
    <property type="entry name" value="HTH_ARAC"/>
    <property type="match status" value="1"/>
</dbReference>
<keyword evidence="4" id="KW-0472">Membrane</keyword>
<comment type="caution">
    <text evidence="6">The sequence shown here is derived from an EMBL/GenBank/DDBJ whole genome shotgun (WGS) entry which is preliminary data.</text>
</comment>
<name>A0A4R6TWR7_9BACI</name>
<keyword evidence="1" id="KW-0805">Transcription regulation</keyword>
<dbReference type="InterPro" id="IPR020449">
    <property type="entry name" value="Tscrpt_reg_AraC-type_HTH"/>
</dbReference>
<dbReference type="PROSITE" id="PS00041">
    <property type="entry name" value="HTH_ARAC_FAMILY_1"/>
    <property type="match status" value="1"/>
</dbReference>
<dbReference type="PANTHER" id="PTHR43280">
    <property type="entry name" value="ARAC-FAMILY TRANSCRIPTIONAL REGULATOR"/>
    <property type="match status" value="1"/>
</dbReference>
<evidence type="ECO:0000256" key="3">
    <source>
        <dbReference type="ARBA" id="ARBA00023163"/>
    </source>
</evidence>
<dbReference type="InterPro" id="IPR009057">
    <property type="entry name" value="Homeodomain-like_sf"/>
</dbReference>
<dbReference type="GO" id="GO:0003700">
    <property type="term" value="F:DNA-binding transcription factor activity"/>
    <property type="evidence" value="ECO:0007669"/>
    <property type="project" value="InterPro"/>
</dbReference>
<keyword evidence="7" id="KW-1185">Reference proteome</keyword>
<keyword evidence="4" id="KW-1133">Transmembrane helix</keyword>
<proteinExistence type="predicted"/>
<dbReference type="InterPro" id="IPR018062">
    <property type="entry name" value="HTH_AraC-typ_CS"/>
</dbReference>
<dbReference type="PROSITE" id="PS01124">
    <property type="entry name" value="HTH_ARAC_FAMILY_2"/>
    <property type="match status" value="1"/>
</dbReference>
<protein>
    <submittedName>
        <fullName evidence="6">YesN/AraC family two-component response regulator</fullName>
    </submittedName>
</protein>
<evidence type="ECO:0000256" key="1">
    <source>
        <dbReference type="ARBA" id="ARBA00023015"/>
    </source>
</evidence>
<organism evidence="6 7">
    <name type="scientific">Aureibacillus halotolerans</name>
    <dbReference type="NCBI Taxonomy" id="1508390"/>
    <lineage>
        <taxon>Bacteria</taxon>
        <taxon>Bacillati</taxon>
        <taxon>Bacillota</taxon>
        <taxon>Bacilli</taxon>
        <taxon>Bacillales</taxon>
        <taxon>Bacillaceae</taxon>
        <taxon>Aureibacillus</taxon>
    </lineage>
</organism>
<reference evidence="6 7" key="1">
    <citation type="submission" date="2019-03" db="EMBL/GenBank/DDBJ databases">
        <title>Genomic Encyclopedia of Type Strains, Phase IV (KMG-IV): sequencing the most valuable type-strain genomes for metagenomic binning, comparative biology and taxonomic classification.</title>
        <authorList>
            <person name="Goeker M."/>
        </authorList>
    </citation>
    <scope>NUCLEOTIDE SEQUENCE [LARGE SCALE GENOMIC DNA]</scope>
    <source>
        <strain evidence="6 7">DSM 28697</strain>
    </source>
</reference>
<dbReference type="PANTHER" id="PTHR43280:SF2">
    <property type="entry name" value="HTH-TYPE TRANSCRIPTIONAL REGULATOR EXSA"/>
    <property type="match status" value="1"/>
</dbReference>
<gene>
    <name evidence="6" type="ORF">EV213_11471</name>
</gene>